<keyword evidence="4" id="KW-0560">Oxidoreductase</keyword>
<dbReference type="InterPro" id="IPR036188">
    <property type="entry name" value="FAD/NAD-bd_sf"/>
</dbReference>
<comment type="cofactor">
    <cofactor evidence="1">
        <name>FAD</name>
        <dbReference type="ChEBI" id="CHEBI:57692"/>
    </cofactor>
</comment>
<dbReference type="eggNOG" id="KOG1399">
    <property type="taxonomic scope" value="Eukaryota"/>
</dbReference>
<dbReference type="GO" id="GO:0004497">
    <property type="term" value="F:monooxygenase activity"/>
    <property type="evidence" value="ECO:0007669"/>
    <property type="project" value="UniProtKB-KW"/>
</dbReference>
<dbReference type="AlphaFoldDB" id="W9XCE9"/>
<dbReference type="InterPro" id="IPR051209">
    <property type="entry name" value="FAD-bind_Monooxygenase_sf"/>
</dbReference>
<dbReference type="Pfam" id="PF13450">
    <property type="entry name" value="NAD_binding_8"/>
    <property type="match status" value="1"/>
</dbReference>
<accession>W9XCE9</accession>
<dbReference type="OrthoDB" id="74360at2759"/>
<gene>
    <name evidence="4" type="ORF">A1O3_09328</name>
</gene>
<evidence type="ECO:0000313" key="4">
    <source>
        <dbReference type="EMBL" id="EXJ78167.1"/>
    </source>
</evidence>
<keyword evidence="5" id="KW-1185">Reference proteome</keyword>
<evidence type="ECO:0000256" key="3">
    <source>
        <dbReference type="SAM" id="MobiDB-lite"/>
    </source>
</evidence>
<protein>
    <submittedName>
        <fullName evidence="4">Cyclohexanone monooxygenase</fullName>
    </submittedName>
</protein>
<evidence type="ECO:0000256" key="1">
    <source>
        <dbReference type="ARBA" id="ARBA00001974"/>
    </source>
</evidence>
<feature type="compositionally biased region" description="Polar residues" evidence="3">
    <location>
        <begin position="555"/>
        <end position="575"/>
    </location>
</feature>
<dbReference type="SUPFAM" id="SSF51905">
    <property type="entry name" value="FAD/NAD(P)-binding domain"/>
    <property type="match status" value="2"/>
</dbReference>
<comment type="caution">
    <text evidence="4">The sequence shown here is derived from an EMBL/GenBank/DDBJ whole genome shotgun (WGS) entry which is preliminary data.</text>
</comment>
<proteinExistence type="inferred from homology"/>
<feature type="region of interest" description="Disordered" evidence="3">
    <location>
        <begin position="554"/>
        <end position="575"/>
    </location>
</feature>
<evidence type="ECO:0000313" key="5">
    <source>
        <dbReference type="Proteomes" id="UP000019478"/>
    </source>
</evidence>
<dbReference type="HOGENOM" id="CLU_006937_6_1_1"/>
<dbReference type="EMBL" id="AMGY01000009">
    <property type="protein sequence ID" value="EXJ78167.1"/>
    <property type="molecule type" value="Genomic_DNA"/>
</dbReference>
<reference evidence="4 5" key="1">
    <citation type="submission" date="2013-03" db="EMBL/GenBank/DDBJ databases">
        <title>The Genome Sequence of Capronia epimyces CBS 606.96.</title>
        <authorList>
            <consortium name="The Broad Institute Genomics Platform"/>
            <person name="Cuomo C."/>
            <person name="de Hoog S."/>
            <person name="Gorbushina A."/>
            <person name="Walker B."/>
            <person name="Young S.K."/>
            <person name="Zeng Q."/>
            <person name="Gargeya S."/>
            <person name="Fitzgerald M."/>
            <person name="Haas B."/>
            <person name="Abouelleil A."/>
            <person name="Allen A.W."/>
            <person name="Alvarado L."/>
            <person name="Arachchi H.M."/>
            <person name="Berlin A.M."/>
            <person name="Chapman S.B."/>
            <person name="Gainer-Dewar J."/>
            <person name="Goldberg J."/>
            <person name="Griggs A."/>
            <person name="Gujja S."/>
            <person name="Hansen M."/>
            <person name="Howarth C."/>
            <person name="Imamovic A."/>
            <person name="Ireland A."/>
            <person name="Larimer J."/>
            <person name="McCowan C."/>
            <person name="Murphy C."/>
            <person name="Pearson M."/>
            <person name="Poon T.W."/>
            <person name="Priest M."/>
            <person name="Roberts A."/>
            <person name="Saif S."/>
            <person name="Shea T."/>
            <person name="Sisk P."/>
            <person name="Sykes S."/>
            <person name="Wortman J."/>
            <person name="Nusbaum C."/>
            <person name="Birren B."/>
        </authorList>
    </citation>
    <scope>NUCLEOTIDE SEQUENCE [LARGE SCALE GENOMIC DNA]</scope>
    <source>
        <strain evidence="4 5">CBS 606.96</strain>
    </source>
</reference>
<dbReference type="PANTHER" id="PTHR42877">
    <property type="entry name" value="L-ORNITHINE N(5)-MONOOXYGENASE-RELATED"/>
    <property type="match status" value="1"/>
</dbReference>
<dbReference type="GeneID" id="19173412"/>
<dbReference type="PANTHER" id="PTHR42877:SF8">
    <property type="entry name" value="MONOOXYGENASE"/>
    <property type="match status" value="1"/>
</dbReference>
<sequence>MVRELQRDLDRAEGPIYAERHVRIICVGAGASGLCLAYKLQRSFQNFSLVIYEKNKEISGTWYENRYPGCACDVPSHNYTWSFEPKHNWSAVYAQSSEIYQYFNDFADKYSLRKYVHCNQAVIGARWDESNGGYHVQVKNGNTGELEEAFCDILINAGGILNAWRWPDIPGLKEFKGPLLHSADWDDTVDLKGKHVGLIGNGSSGIQILPAILPSVSHITTFVRSPAWISPVRGLDQHVFSAEEVASFANEPEKLLEYRKANEDGINSLWPLYVRGTDMQKAARKAMLKQMQLKLQGSGLEDKLIPSWSVGCRRLTPGINYLESLSHEKVTVVNGDITCITDKGPRDSDGNDHTIDVLVCATGFDTSFRPRFPIIGSSGTNLQDEWAQEAKGYMGIAAPNFPNYFLFLGPNCPIGNGPVLAAIEFQADYMLQFINRWQTENIHSFVPKVDATEDFIKYTDSVMQKTVWSEECRSWYKSNSSTGRVSALWPGSSLHYMEAIREARFDDYEIKYSGNRFAWMGNGSSQTELDATCDWSYYIRLKDDSPYASRRMQRQVLTKSGSTDGRSKTSFWKFE</sequence>
<dbReference type="Proteomes" id="UP000019478">
    <property type="component" value="Unassembled WGS sequence"/>
</dbReference>
<evidence type="ECO:0000256" key="2">
    <source>
        <dbReference type="ARBA" id="ARBA00010139"/>
    </source>
</evidence>
<name>W9XCE9_9EURO</name>
<keyword evidence="4" id="KW-0503">Monooxygenase</keyword>
<dbReference type="RefSeq" id="XP_007737612.1">
    <property type="nucleotide sequence ID" value="XM_007739422.1"/>
</dbReference>
<dbReference type="Gene3D" id="3.50.50.60">
    <property type="entry name" value="FAD/NAD(P)-binding domain"/>
    <property type="match status" value="2"/>
</dbReference>
<organism evidence="4 5">
    <name type="scientific">Capronia epimyces CBS 606.96</name>
    <dbReference type="NCBI Taxonomy" id="1182542"/>
    <lineage>
        <taxon>Eukaryota</taxon>
        <taxon>Fungi</taxon>
        <taxon>Dikarya</taxon>
        <taxon>Ascomycota</taxon>
        <taxon>Pezizomycotina</taxon>
        <taxon>Eurotiomycetes</taxon>
        <taxon>Chaetothyriomycetidae</taxon>
        <taxon>Chaetothyriales</taxon>
        <taxon>Herpotrichiellaceae</taxon>
        <taxon>Capronia</taxon>
    </lineage>
</organism>
<comment type="similarity">
    <text evidence="2">Belongs to the FAD-binding monooxygenase family.</text>
</comment>